<feature type="compositionally biased region" description="Basic and acidic residues" evidence="1">
    <location>
        <begin position="54"/>
        <end position="66"/>
    </location>
</feature>
<evidence type="ECO:0000313" key="2">
    <source>
        <dbReference type="EMBL" id="RQX10764.1"/>
    </source>
</evidence>
<organism evidence="2 3">
    <name type="scientific">Micromonospora ureilytica</name>
    <dbReference type="NCBI Taxonomy" id="709868"/>
    <lineage>
        <taxon>Bacteria</taxon>
        <taxon>Bacillati</taxon>
        <taxon>Actinomycetota</taxon>
        <taxon>Actinomycetes</taxon>
        <taxon>Micromonosporales</taxon>
        <taxon>Micromonosporaceae</taxon>
        <taxon>Micromonospora</taxon>
    </lineage>
</organism>
<dbReference type="Proteomes" id="UP000278981">
    <property type="component" value="Unassembled WGS sequence"/>
</dbReference>
<name>A0A3N9XC85_9ACTN</name>
<feature type="region of interest" description="Disordered" evidence="1">
    <location>
        <begin position="54"/>
        <end position="74"/>
    </location>
</feature>
<evidence type="ECO:0000313" key="3">
    <source>
        <dbReference type="Proteomes" id="UP000278981"/>
    </source>
</evidence>
<comment type="caution">
    <text evidence="2">The sequence shown here is derived from an EMBL/GenBank/DDBJ whole genome shotgun (WGS) entry which is preliminary data.</text>
</comment>
<dbReference type="AlphaFoldDB" id="A0A3N9XC85"/>
<evidence type="ECO:0000256" key="1">
    <source>
        <dbReference type="SAM" id="MobiDB-lite"/>
    </source>
</evidence>
<protein>
    <submittedName>
        <fullName evidence="2">Uncharacterized protein</fullName>
    </submittedName>
</protein>
<proteinExistence type="predicted"/>
<reference evidence="2 3" key="1">
    <citation type="submission" date="2018-04" db="EMBL/GenBank/DDBJ databases">
        <title>Micromonosporas from Atacama Desert.</title>
        <authorList>
            <person name="Carro L."/>
            <person name="Klenk H.-P."/>
            <person name="Goodfellow M."/>
        </authorList>
    </citation>
    <scope>NUCLEOTIDE SEQUENCE [LARGE SCALE GENOMIC DNA]</scope>
    <source>
        <strain evidence="2 3">LB19</strain>
    </source>
</reference>
<sequence>MVPGDANPSGLVVGGRVNFAGSVGGHQPAQRDRPAGAAVTCAATYTVSKADYHHGSLRNRDGDRHSAGRPGAGCCASRSRARRRMCCGRW</sequence>
<accession>A0A3N9XC85</accession>
<gene>
    <name evidence="2" type="ORF">DDE19_31755</name>
</gene>
<dbReference type="EMBL" id="QDGB01000388">
    <property type="protein sequence ID" value="RQX10764.1"/>
    <property type="molecule type" value="Genomic_DNA"/>
</dbReference>